<dbReference type="RefSeq" id="WP_058938751.1">
    <property type="nucleotide sequence ID" value="NZ_LLYW01000019.1"/>
</dbReference>
<name>A0A100XXY2_9EURY</name>
<accession>A0A100XXY2</accession>
<sequence length="445" mass="51038">MKRSVTVKLQPSKEQEKALFELAHASAVIWNKLNYQRLKQFKEFGRIDFNGTEKEAYHEFKNWIGGSTVQQLARKNAESWRSFFALNRKKKNGELPEWFRPKPPGFVRGENGRKVFLIPLRNDQYRIDGNVVELRRLGKFGRLRIQFKGKIYLRGKQGRLEITYDEVKRKWYAHISITVKEKLINDEWVKVPKQPLGDLSAGIDLGVNNLMAVYVENGKSFLVNGRPLKSIAFYWRRRIADYQSKLNKSGAKKSKKLKRMHEKAKLQAKHYINTVVRQTVERLYQLGVSTIVVGYPKGISRNSDKGARQNFLLSHVWRFNTVIKRLKEVAEEYGILVVLVDEVFTSQLCPLCGQRHSNGRIFRGLFKCRGEGVVMNADLVGAFNILRKVVEKITPSLPGLSAGRGNWGKTLPEGFSEPPSKRVMRITPQTSPPLARGFPDGNPTL</sequence>
<dbReference type="Proteomes" id="UP000053462">
    <property type="component" value="Unassembled WGS sequence"/>
</dbReference>
<reference evidence="8 9" key="1">
    <citation type="submission" date="2015-10" db="EMBL/GenBank/DDBJ databases">
        <title>Draft genome sequence of Thermococcus celericrescens strain DSM 17994.</title>
        <authorList>
            <person name="Hong S.-J."/>
            <person name="Park C.-E."/>
            <person name="Shin J.-H."/>
        </authorList>
    </citation>
    <scope>NUCLEOTIDE SEQUENCE [LARGE SCALE GENOMIC DNA]</scope>
    <source>
        <strain evidence="8 9">DSM 17994</strain>
    </source>
</reference>
<dbReference type="GO" id="GO:0003677">
    <property type="term" value="F:DNA binding"/>
    <property type="evidence" value="ECO:0007669"/>
    <property type="project" value="UniProtKB-KW"/>
</dbReference>
<evidence type="ECO:0000256" key="2">
    <source>
        <dbReference type="ARBA" id="ARBA00022578"/>
    </source>
</evidence>
<dbReference type="GO" id="GO:0032196">
    <property type="term" value="P:transposition"/>
    <property type="evidence" value="ECO:0007669"/>
    <property type="project" value="UniProtKB-KW"/>
</dbReference>
<dbReference type="AlphaFoldDB" id="A0A100XXY2"/>
<dbReference type="NCBIfam" id="NF040570">
    <property type="entry name" value="guided_TnpB"/>
    <property type="match status" value="1"/>
</dbReference>
<dbReference type="InterPro" id="IPR010095">
    <property type="entry name" value="Cas12f1-like_TNB"/>
</dbReference>
<feature type="domain" description="Probable transposase IS891/IS1136/IS1341" evidence="6">
    <location>
        <begin position="187"/>
        <end position="299"/>
    </location>
</feature>
<feature type="domain" description="Cas12f1-like TNB" evidence="7">
    <location>
        <begin position="319"/>
        <end position="385"/>
    </location>
</feature>
<protein>
    <submittedName>
        <fullName evidence="8">Transposase</fullName>
    </submittedName>
</protein>
<evidence type="ECO:0000313" key="9">
    <source>
        <dbReference type="Proteomes" id="UP000053462"/>
    </source>
</evidence>
<dbReference type="EMBL" id="LLYW01000019">
    <property type="protein sequence ID" value="KUH33497.1"/>
    <property type="molecule type" value="Genomic_DNA"/>
</dbReference>
<evidence type="ECO:0000256" key="1">
    <source>
        <dbReference type="ARBA" id="ARBA00008761"/>
    </source>
</evidence>
<dbReference type="Pfam" id="PF01385">
    <property type="entry name" value="OrfB_IS605"/>
    <property type="match status" value="1"/>
</dbReference>
<keyword evidence="3" id="KW-0238">DNA-binding</keyword>
<evidence type="ECO:0000313" key="8">
    <source>
        <dbReference type="EMBL" id="KUH33497.1"/>
    </source>
</evidence>
<gene>
    <name evidence="8" type="ORF">APY94_05920</name>
</gene>
<feature type="region of interest" description="Disordered" evidence="5">
    <location>
        <begin position="408"/>
        <end position="445"/>
    </location>
</feature>
<dbReference type="STRING" id="227598.APY94_05920"/>
<evidence type="ECO:0000259" key="6">
    <source>
        <dbReference type="Pfam" id="PF01385"/>
    </source>
</evidence>
<evidence type="ECO:0000259" key="7">
    <source>
        <dbReference type="Pfam" id="PF07282"/>
    </source>
</evidence>
<dbReference type="OrthoDB" id="295419at2157"/>
<dbReference type="InterPro" id="IPR001959">
    <property type="entry name" value="Transposase"/>
</dbReference>
<dbReference type="Pfam" id="PF07282">
    <property type="entry name" value="Cas12f1-like_TNB"/>
    <property type="match status" value="1"/>
</dbReference>
<keyword evidence="9" id="KW-1185">Reference proteome</keyword>
<dbReference type="NCBIfam" id="TIGR01766">
    <property type="entry name" value="IS200/IS605 family accessory protein TnpB-like domain"/>
    <property type="match status" value="1"/>
</dbReference>
<keyword evidence="2" id="KW-0815">Transposition</keyword>
<evidence type="ECO:0000256" key="4">
    <source>
        <dbReference type="ARBA" id="ARBA00023172"/>
    </source>
</evidence>
<evidence type="ECO:0000256" key="5">
    <source>
        <dbReference type="SAM" id="MobiDB-lite"/>
    </source>
</evidence>
<organism evidence="8 9">
    <name type="scientific">Thermococcus celericrescens</name>
    <dbReference type="NCBI Taxonomy" id="227598"/>
    <lineage>
        <taxon>Archaea</taxon>
        <taxon>Methanobacteriati</taxon>
        <taxon>Methanobacteriota</taxon>
        <taxon>Thermococci</taxon>
        <taxon>Thermococcales</taxon>
        <taxon>Thermococcaceae</taxon>
        <taxon>Thermococcus</taxon>
    </lineage>
</organism>
<proteinExistence type="inferred from homology"/>
<comment type="caution">
    <text evidence="8">The sequence shown here is derived from an EMBL/GenBank/DDBJ whole genome shotgun (WGS) entry which is preliminary data.</text>
</comment>
<dbReference type="GO" id="GO:0006310">
    <property type="term" value="P:DNA recombination"/>
    <property type="evidence" value="ECO:0007669"/>
    <property type="project" value="UniProtKB-KW"/>
</dbReference>
<comment type="similarity">
    <text evidence="1">In the C-terminal section; belongs to the transposase 35 family.</text>
</comment>
<keyword evidence="4" id="KW-0233">DNA recombination</keyword>
<evidence type="ECO:0000256" key="3">
    <source>
        <dbReference type="ARBA" id="ARBA00023125"/>
    </source>
</evidence>